<dbReference type="CDD" id="cd04886">
    <property type="entry name" value="ACT_ThrD-II-like"/>
    <property type="match status" value="1"/>
</dbReference>
<feature type="domain" description="ACT" evidence="6">
    <location>
        <begin position="328"/>
        <end position="409"/>
    </location>
</feature>
<keyword evidence="8" id="KW-1185">Reference proteome</keyword>
<organism evidence="7 8">
    <name type="scientific">Novispirillum itersonii</name>
    <name type="common">Aquaspirillum itersonii</name>
    <dbReference type="NCBI Taxonomy" id="189"/>
    <lineage>
        <taxon>Bacteria</taxon>
        <taxon>Pseudomonadati</taxon>
        <taxon>Pseudomonadota</taxon>
        <taxon>Alphaproteobacteria</taxon>
        <taxon>Rhodospirillales</taxon>
        <taxon>Novispirillaceae</taxon>
        <taxon>Novispirillum</taxon>
    </lineage>
</organism>
<keyword evidence="4 7" id="KW-0456">Lyase</keyword>
<dbReference type="AlphaFoldDB" id="A0A7W9ZGH9"/>
<gene>
    <name evidence="7" type="ORF">FHS48_002508</name>
</gene>
<dbReference type="Gene3D" id="3.40.50.1100">
    <property type="match status" value="2"/>
</dbReference>
<dbReference type="RefSeq" id="WP_184263892.1">
    <property type="nucleotide sequence ID" value="NZ_JACIIX010000009.1"/>
</dbReference>
<dbReference type="SUPFAM" id="SSF53686">
    <property type="entry name" value="Tryptophan synthase beta subunit-like PLP-dependent enzymes"/>
    <property type="match status" value="1"/>
</dbReference>
<dbReference type="GO" id="GO:0004794">
    <property type="term" value="F:threonine deaminase activity"/>
    <property type="evidence" value="ECO:0007669"/>
    <property type="project" value="UniProtKB-EC"/>
</dbReference>
<dbReference type="PANTHER" id="PTHR48078:SF6">
    <property type="entry name" value="L-THREONINE DEHYDRATASE CATABOLIC TDCB"/>
    <property type="match status" value="1"/>
</dbReference>
<evidence type="ECO:0000313" key="8">
    <source>
        <dbReference type="Proteomes" id="UP000544872"/>
    </source>
</evidence>
<dbReference type="EMBL" id="JACIIX010000009">
    <property type="protein sequence ID" value="MBB6211073.1"/>
    <property type="molecule type" value="Genomic_DNA"/>
</dbReference>
<dbReference type="NCBIfam" id="NF005600">
    <property type="entry name" value="PRK07334.1"/>
    <property type="match status" value="1"/>
</dbReference>
<evidence type="ECO:0000256" key="4">
    <source>
        <dbReference type="ARBA" id="ARBA00023239"/>
    </source>
</evidence>
<evidence type="ECO:0000313" key="7">
    <source>
        <dbReference type="EMBL" id="MBB6211073.1"/>
    </source>
</evidence>
<dbReference type="InterPro" id="IPR050147">
    <property type="entry name" value="Ser/Thr_Dehydratase"/>
</dbReference>
<protein>
    <submittedName>
        <fullName evidence="7">Threonine dehydratase</fullName>
        <ecNumber evidence="7">4.3.1.19</ecNumber>
    </submittedName>
</protein>
<dbReference type="InterPro" id="IPR001926">
    <property type="entry name" value="TrpB-like_PALP"/>
</dbReference>
<evidence type="ECO:0000256" key="2">
    <source>
        <dbReference type="ARBA" id="ARBA00010869"/>
    </source>
</evidence>
<dbReference type="GO" id="GO:0006565">
    <property type="term" value="P:L-serine catabolic process"/>
    <property type="evidence" value="ECO:0007669"/>
    <property type="project" value="TreeGrafter"/>
</dbReference>
<proteinExistence type="inferred from homology"/>
<dbReference type="FunFam" id="3.40.50.1100:FF:000007">
    <property type="entry name" value="L-threonine dehydratase catabolic TdcB"/>
    <property type="match status" value="1"/>
</dbReference>
<dbReference type="GO" id="GO:0003941">
    <property type="term" value="F:L-serine ammonia-lyase activity"/>
    <property type="evidence" value="ECO:0007669"/>
    <property type="project" value="UniProtKB-EC"/>
</dbReference>
<dbReference type="PROSITE" id="PS51671">
    <property type="entry name" value="ACT"/>
    <property type="match status" value="1"/>
</dbReference>
<dbReference type="InterPro" id="IPR002912">
    <property type="entry name" value="ACT_dom"/>
</dbReference>
<comment type="cofactor">
    <cofactor evidence="1">
        <name>pyridoxal 5'-phosphate</name>
        <dbReference type="ChEBI" id="CHEBI:597326"/>
    </cofactor>
</comment>
<dbReference type="GO" id="GO:0006567">
    <property type="term" value="P:L-threonine catabolic process"/>
    <property type="evidence" value="ECO:0007669"/>
    <property type="project" value="InterPro"/>
</dbReference>
<evidence type="ECO:0000256" key="5">
    <source>
        <dbReference type="ARBA" id="ARBA00049406"/>
    </source>
</evidence>
<dbReference type="CDD" id="cd01562">
    <property type="entry name" value="Thr-dehyd"/>
    <property type="match status" value="1"/>
</dbReference>
<evidence type="ECO:0000256" key="1">
    <source>
        <dbReference type="ARBA" id="ARBA00001933"/>
    </source>
</evidence>
<dbReference type="Proteomes" id="UP000544872">
    <property type="component" value="Unassembled WGS sequence"/>
</dbReference>
<evidence type="ECO:0000259" key="6">
    <source>
        <dbReference type="PROSITE" id="PS51671"/>
    </source>
</evidence>
<dbReference type="PANTHER" id="PTHR48078">
    <property type="entry name" value="THREONINE DEHYDRATASE, MITOCHONDRIAL-RELATED"/>
    <property type="match status" value="1"/>
</dbReference>
<comment type="catalytic activity">
    <reaction evidence="5">
        <text>L-serine = pyruvate + NH4(+)</text>
        <dbReference type="Rhea" id="RHEA:19169"/>
        <dbReference type="ChEBI" id="CHEBI:15361"/>
        <dbReference type="ChEBI" id="CHEBI:28938"/>
        <dbReference type="ChEBI" id="CHEBI:33384"/>
        <dbReference type="EC" id="4.3.1.17"/>
    </reaction>
</comment>
<comment type="caution">
    <text evidence="7">The sequence shown here is derived from an EMBL/GenBank/DDBJ whole genome shotgun (WGS) entry which is preliminary data.</text>
</comment>
<dbReference type="InterPro" id="IPR005789">
    <property type="entry name" value="Thr_deHydtase_catblc"/>
</dbReference>
<dbReference type="InterPro" id="IPR036052">
    <property type="entry name" value="TrpB-like_PALP_sf"/>
</dbReference>
<dbReference type="EC" id="4.3.1.19" evidence="7"/>
<accession>A0A7W9ZGH9</accession>
<name>A0A7W9ZGH9_NOVIT</name>
<dbReference type="Pfam" id="PF00291">
    <property type="entry name" value="PALP"/>
    <property type="match status" value="1"/>
</dbReference>
<reference evidence="7 8" key="1">
    <citation type="submission" date="2020-08" db="EMBL/GenBank/DDBJ databases">
        <title>Genomic Encyclopedia of Type Strains, Phase IV (KMG-IV): sequencing the most valuable type-strain genomes for metagenomic binning, comparative biology and taxonomic classification.</title>
        <authorList>
            <person name="Goeker M."/>
        </authorList>
    </citation>
    <scope>NUCLEOTIDE SEQUENCE [LARGE SCALE GENOMIC DNA]</scope>
    <source>
        <strain evidence="7 8">DSM 11590</strain>
    </source>
</reference>
<evidence type="ECO:0000256" key="3">
    <source>
        <dbReference type="ARBA" id="ARBA00022898"/>
    </source>
</evidence>
<keyword evidence="3" id="KW-0663">Pyridoxal phosphate</keyword>
<dbReference type="NCBIfam" id="TIGR01127">
    <property type="entry name" value="ilvA_1Cterm"/>
    <property type="match status" value="1"/>
</dbReference>
<dbReference type="SUPFAM" id="SSF55021">
    <property type="entry name" value="ACT-like"/>
    <property type="match status" value="1"/>
</dbReference>
<dbReference type="GO" id="GO:0009097">
    <property type="term" value="P:isoleucine biosynthetic process"/>
    <property type="evidence" value="ECO:0007669"/>
    <property type="project" value="TreeGrafter"/>
</dbReference>
<comment type="similarity">
    <text evidence="2">Belongs to the serine/threonine dehydratase family.</text>
</comment>
<dbReference type="InterPro" id="IPR045865">
    <property type="entry name" value="ACT-like_dom_sf"/>
</dbReference>
<sequence length="410" mass="43380">MTLPTLEDIRAAAARIHDAVERTWTTESLTLGRVTGARIVLKFENLQFTASFKERGALNKLMSLTAEERMRGVIAVSAGNHAQGVAYNASRLGIPATIVMPKSTPFVKVENTAVFGAEVVLEGANFSEASEYAAQLQKERNLVFVHPYDDPYVVAGQGTIALEMLEDTPLPLDVVVVPIGGGGMISGMATAIKALAPHIRVVGVQAALYPGMDRVIRGEPPAGGGDTIAEGIAVKEPGHLTRQIVAKTVDEILTVDEDALETAITHLLSIEKTVVEGAGAAALAAVLAHPDKFHGKTVGVVLSGGNIDQRLLAGVIMRHQVRSGRMGRLRIALMDMPGQLAKVTALIGQLGGNIIDVSHQRIFSSLPAKDTTLEVALETIDARRMGLLIDGLRGAGYVVEVLDGPLRGQP</sequence>
<dbReference type="InterPro" id="IPR044561">
    <property type="entry name" value="ACT_ThrD-II-like"/>
</dbReference>